<dbReference type="Proteomes" id="UP000030669">
    <property type="component" value="Unassembled WGS sequence"/>
</dbReference>
<dbReference type="PANTHER" id="PTHR43176">
    <property type="entry name" value="3-HYDROXYISOBUTYRYL-COA HYDROLASE-RELATED"/>
    <property type="match status" value="1"/>
</dbReference>
<protein>
    <recommendedName>
        <fullName evidence="2">3-hydroxyisobutyryl-CoA hydrolase</fullName>
        <ecNumber evidence="2">3.1.2.4</ecNumber>
    </recommendedName>
</protein>
<feature type="non-terminal residue" evidence="5">
    <location>
        <position position="1"/>
    </location>
</feature>
<evidence type="ECO:0000313" key="6">
    <source>
        <dbReference type="Proteomes" id="UP000030669"/>
    </source>
</evidence>
<dbReference type="EC" id="3.1.2.4" evidence="2"/>
<dbReference type="GO" id="GO:0005739">
    <property type="term" value="C:mitochondrion"/>
    <property type="evidence" value="ECO:0007669"/>
    <property type="project" value="TreeGrafter"/>
</dbReference>
<proteinExistence type="predicted"/>
<feature type="non-terminal residue" evidence="5">
    <location>
        <position position="108"/>
    </location>
</feature>
<keyword evidence="6" id="KW-1185">Reference proteome</keyword>
<evidence type="ECO:0000259" key="4">
    <source>
        <dbReference type="Pfam" id="PF16113"/>
    </source>
</evidence>
<accession>S7PR77</accession>
<dbReference type="Pfam" id="PF16113">
    <property type="entry name" value="ECH_2"/>
    <property type="match status" value="1"/>
</dbReference>
<keyword evidence="3" id="KW-0378">Hydrolase</keyword>
<dbReference type="PANTHER" id="PTHR43176:SF3">
    <property type="entry name" value="3-HYDROXYISOBUTYRYL-COA HYDROLASE, MITOCHONDRIAL"/>
    <property type="match status" value="1"/>
</dbReference>
<dbReference type="AlphaFoldDB" id="S7PR77"/>
<dbReference type="OMA" id="AYRNNEH"/>
<gene>
    <name evidence="5" type="ORF">GLOTRDRAFT_7445</name>
</gene>
<dbReference type="GO" id="GO:0003860">
    <property type="term" value="F:3-hydroxyisobutyryl-CoA hydrolase activity"/>
    <property type="evidence" value="ECO:0007669"/>
    <property type="project" value="UniProtKB-EC"/>
</dbReference>
<dbReference type="InterPro" id="IPR032259">
    <property type="entry name" value="HIBYL-CoA-H"/>
</dbReference>
<reference evidence="5 6" key="1">
    <citation type="journal article" date="2012" name="Science">
        <title>The Paleozoic origin of enzymatic lignin decomposition reconstructed from 31 fungal genomes.</title>
        <authorList>
            <person name="Floudas D."/>
            <person name="Binder M."/>
            <person name="Riley R."/>
            <person name="Barry K."/>
            <person name="Blanchette R.A."/>
            <person name="Henrissat B."/>
            <person name="Martinez A.T."/>
            <person name="Otillar R."/>
            <person name="Spatafora J.W."/>
            <person name="Yadav J.S."/>
            <person name="Aerts A."/>
            <person name="Benoit I."/>
            <person name="Boyd A."/>
            <person name="Carlson A."/>
            <person name="Copeland A."/>
            <person name="Coutinho P.M."/>
            <person name="de Vries R.P."/>
            <person name="Ferreira P."/>
            <person name="Findley K."/>
            <person name="Foster B."/>
            <person name="Gaskell J."/>
            <person name="Glotzer D."/>
            <person name="Gorecki P."/>
            <person name="Heitman J."/>
            <person name="Hesse C."/>
            <person name="Hori C."/>
            <person name="Igarashi K."/>
            <person name="Jurgens J.A."/>
            <person name="Kallen N."/>
            <person name="Kersten P."/>
            <person name="Kohler A."/>
            <person name="Kuees U."/>
            <person name="Kumar T.K.A."/>
            <person name="Kuo A."/>
            <person name="LaButti K."/>
            <person name="Larrondo L.F."/>
            <person name="Lindquist E."/>
            <person name="Ling A."/>
            <person name="Lombard V."/>
            <person name="Lucas S."/>
            <person name="Lundell T."/>
            <person name="Martin R."/>
            <person name="McLaughlin D.J."/>
            <person name="Morgenstern I."/>
            <person name="Morin E."/>
            <person name="Murat C."/>
            <person name="Nagy L.G."/>
            <person name="Nolan M."/>
            <person name="Ohm R.A."/>
            <person name="Patyshakuliyeva A."/>
            <person name="Rokas A."/>
            <person name="Ruiz-Duenas F.J."/>
            <person name="Sabat G."/>
            <person name="Salamov A."/>
            <person name="Samejima M."/>
            <person name="Schmutz J."/>
            <person name="Slot J.C."/>
            <person name="St John F."/>
            <person name="Stenlid J."/>
            <person name="Sun H."/>
            <person name="Sun S."/>
            <person name="Syed K."/>
            <person name="Tsang A."/>
            <person name="Wiebenga A."/>
            <person name="Young D."/>
            <person name="Pisabarro A."/>
            <person name="Eastwood D.C."/>
            <person name="Martin F."/>
            <person name="Cullen D."/>
            <person name="Grigoriev I.V."/>
            <person name="Hibbett D.S."/>
        </authorList>
    </citation>
    <scope>NUCLEOTIDE SEQUENCE [LARGE SCALE GENOMIC DNA]</scope>
    <source>
        <strain evidence="5 6">ATCC 11539</strain>
    </source>
</reference>
<dbReference type="HOGENOM" id="CLU_009834_22_2_1"/>
<dbReference type="KEGG" id="gtr:GLOTRDRAFT_7445"/>
<evidence type="ECO:0000313" key="5">
    <source>
        <dbReference type="EMBL" id="EPQ49892.1"/>
    </source>
</evidence>
<dbReference type="InterPro" id="IPR045004">
    <property type="entry name" value="ECH_dom"/>
</dbReference>
<feature type="domain" description="Enoyl-CoA hydratase/isomerase" evidence="4">
    <location>
        <begin position="12"/>
        <end position="108"/>
    </location>
</feature>
<dbReference type="SUPFAM" id="SSF52096">
    <property type="entry name" value="ClpP/crotonase"/>
    <property type="match status" value="1"/>
</dbReference>
<dbReference type="RefSeq" id="XP_007871653.1">
    <property type="nucleotide sequence ID" value="XM_007873462.1"/>
</dbReference>
<dbReference type="GO" id="GO:0006574">
    <property type="term" value="P:L-valine catabolic process"/>
    <property type="evidence" value="ECO:0007669"/>
    <property type="project" value="TreeGrafter"/>
</dbReference>
<sequence length="108" mass="11973">DVILFESHLSSRTYILNRDKKLNALDQTMLDVLRPKIEEWASADLCKLVIGRGNGRAFCAGGDVASVVTQAANPSTRPRAIEFFKREFELDYLLAALGKPYVAVMDGI</sequence>
<evidence type="ECO:0000256" key="2">
    <source>
        <dbReference type="ARBA" id="ARBA00011915"/>
    </source>
</evidence>
<dbReference type="GeneID" id="19308422"/>
<dbReference type="eggNOG" id="KOG1684">
    <property type="taxonomic scope" value="Eukaryota"/>
</dbReference>
<dbReference type="STRING" id="670483.S7PR77"/>
<organism evidence="5 6">
    <name type="scientific">Gloeophyllum trabeum (strain ATCC 11539 / FP-39264 / Madison 617)</name>
    <name type="common">Brown rot fungus</name>
    <dbReference type="NCBI Taxonomy" id="670483"/>
    <lineage>
        <taxon>Eukaryota</taxon>
        <taxon>Fungi</taxon>
        <taxon>Dikarya</taxon>
        <taxon>Basidiomycota</taxon>
        <taxon>Agaricomycotina</taxon>
        <taxon>Agaricomycetes</taxon>
        <taxon>Gloeophyllales</taxon>
        <taxon>Gloeophyllaceae</taxon>
        <taxon>Gloeophyllum</taxon>
    </lineage>
</organism>
<evidence type="ECO:0000256" key="1">
    <source>
        <dbReference type="ARBA" id="ARBA00001709"/>
    </source>
</evidence>
<dbReference type="Gene3D" id="3.90.226.10">
    <property type="entry name" value="2-enoyl-CoA Hydratase, Chain A, domain 1"/>
    <property type="match status" value="1"/>
</dbReference>
<evidence type="ECO:0000256" key="3">
    <source>
        <dbReference type="ARBA" id="ARBA00022801"/>
    </source>
</evidence>
<dbReference type="OrthoDB" id="1737613at2759"/>
<name>S7PR77_GLOTA</name>
<dbReference type="InterPro" id="IPR029045">
    <property type="entry name" value="ClpP/crotonase-like_dom_sf"/>
</dbReference>
<dbReference type="EMBL" id="KB469518">
    <property type="protein sequence ID" value="EPQ49892.1"/>
    <property type="molecule type" value="Genomic_DNA"/>
</dbReference>
<comment type="catalytic activity">
    <reaction evidence="1">
        <text>3-hydroxy-2-methylpropanoyl-CoA + H2O = 3-hydroxy-2-methylpropanoate + CoA + H(+)</text>
        <dbReference type="Rhea" id="RHEA:20888"/>
        <dbReference type="ChEBI" id="CHEBI:11805"/>
        <dbReference type="ChEBI" id="CHEBI:15377"/>
        <dbReference type="ChEBI" id="CHEBI:15378"/>
        <dbReference type="ChEBI" id="CHEBI:57287"/>
        <dbReference type="ChEBI" id="CHEBI:57340"/>
        <dbReference type="EC" id="3.1.2.4"/>
    </reaction>
</comment>
<dbReference type="CDD" id="cd06558">
    <property type="entry name" value="crotonase-like"/>
    <property type="match status" value="1"/>
</dbReference>